<feature type="compositionally biased region" description="Basic residues" evidence="2">
    <location>
        <begin position="136"/>
        <end position="149"/>
    </location>
</feature>
<reference evidence="4" key="1">
    <citation type="journal article" date="2023" name="Nat. Commun.">
        <title>Diploid and tetraploid genomes of Acorus and the evolution of monocots.</title>
        <authorList>
            <person name="Ma L."/>
            <person name="Liu K.W."/>
            <person name="Li Z."/>
            <person name="Hsiao Y.Y."/>
            <person name="Qi Y."/>
            <person name="Fu T."/>
            <person name="Tang G.D."/>
            <person name="Zhang D."/>
            <person name="Sun W.H."/>
            <person name="Liu D.K."/>
            <person name="Li Y."/>
            <person name="Chen G.Z."/>
            <person name="Liu X.D."/>
            <person name="Liao X.Y."/>
            <person name="Jiang Y.T."/>
            <person name="Yu X."/>
            <person name="Hao Y."/>
            <person name="Huang J."/>
            <person name="Zhao X.W."/>
            <person name="Ke S."/>
            <person name="Chen Y.Y."/>
            <person name="Wu W.L."/>
            <person name="Hsu J.L."/>
            <person name="Lin Y.F."/>
            <person name="Huang M.D."/>
            <person name="Li C.Y."/>
            <person name="Huang L."/>
            <person name="Wang Z.W."/>
            <person name="Zhao X."/>
            <person name="Zhong W.Y."/>
            <person name="Peng D.H."/>
            <person name="Ahmad S."/>
            <person name="Lan S."/>
            <person name="Zhang J.S."/>
            <person name="Tsai W.C."/>
            <person name="Van de Peer Y."/>
            <person name="Liu Z.J."/>
        </authorList>
    </citation>
    <scope>NUCLEOTIDE SEQUENCE</scope>
    <source>
        <strain evidence="4">CP</strain>
    </source>
</reference>
<gene>
    <name evidence="4" type="ORF">QJS10_CPA08g01718</name>
</gene>
<feature type="domain" description="Ribosomal RNA-processing protein 7 C-terminal" evidence="3">
    <location>
        <begin position="194"/>
        <end position="317"/>
    </location>
</feature>
<comment type="similarity">
    <text evidence="1">Belongs to the RRP7 family.</text>
</comment>
<evidence type="ECO:0000313" key="5">
    <source>
        <dbReference type="Proteomes" id="UP001180020"/>
    </source>
</evidence>
<keyword evidence="5" id="KW-1185">Reference proteome</keyword>
<dbReference type="CDD" id="cd12951">
    <property type="entry name" value="RRP7_Rrp7A"/>
    <property type="match status" value="1"/>
</dbReference>
<dbReference type="AlphaFoldDB" id="A0AAV9ECU4"/>
<dbReference type="GO" id="GO:0034456">
    <property type="term" value="C:UTP-C complex"/>
    <property type="evidence" value="ECO:0007669"/>
    <property type="project" value="TreeGrafter"/>
</dbReference>
<dbReference type="Pfam" id="PF12923">
    <property type="entry name" value="RRP7"/>
    <property type="match status" value="1"/>
</dbReference>
<feature type="compositionally biased region" description="Basic and acidic residues" evidence="2">
    <location>
        <begin position="40"/>
        <end position="55"/>
    </location>
</feature>
<name>A0AAV9ECU4_ACOCL</name>
<dbReference type="PANTHER" id="PTHR13191">
    <property type="entry name" value="RIBOSOMAL RNA PROCESSING PROTEIN 7-RELATED"/>
    <property type="match status" value="1"/>
</dbReference>
<dbReference type="InterPro" id="IPR024326">
    <property type="entry name" value="RRP7_C"/>
</dbReference>
<evidence type="ECO:0000313" key="4">
    <source>
        <dbReference type="EMBL" id="KAK1310979.1"/>
    </source>
</evidence>
<dbReference type="GO" id="GO:0000028">
    <property type="term" value="P:ribosomal small subunit assembly"/>
    <property type="evidence" value="ECO:0007669"/>
    <property type="project" value="TreeGrafter"/>
</dbReference>
<feature type="compositionally biased region" description="Basic and acidic residues" evidence="2">
    <location>
        <begin position="63"/>
        <end position="88"/>
    </location>
</feature>
<evidence type="ECO:0000256" key="1">
    <source>
        <dbReference type="ARBA" id="ARBA00006110"/>
    </source>
</evidence>
<reference evidence="4" key="2">
    <citation type="submission" date="2023-06" db="EMBL/GenBank/DDBJ databases">
        <authorList>
            <person name="Ma L."/>
            <person name="Liu K.-W."/>
            <person name="Li Z."/>
            <person name="Hsiao Y.-Y."/>
            <person name="Qi Y."/>
            <person name="Fu T."/>
            <person name="Tang G."/>
            <person name="Zhang D."/>
            <person name="Sun W.-H."/>
            <person name="Liu D.-K."/>
            <person name="Li Y."/>
            <person name="Chen G.-Z."/>
            <person name="Liu X.-D."/>
            <person name="Liao X.-Y."/>
            <person name="Jiang Y.-T."/>
            <person name="Yu X."/>
            <person name="Hao Y."/>
            <person name="Huang J."/>
            <person name="Zhao X.-W."/>
            <person name="Ke S."/>
            <person name="Chen Y.-Y."/>
            <person name="Wu W.-L."/>
            <person name="Hsu J.-L."/>
            <person name="Lin Y.-F."/>
            <person name="Huang M.-D."/>
            <person name="Li C.-Y."/>
            <person name="Huang L."/>
            <person name="Wang Z.-W."/>
            <person name="Zhao X."/>
            <person name="Zhong W.-Y."/>
            <person name="Peng D.-H."/>
            <person name="Ahmad S."/>
            <person name="Lan S."/>
            <person name="Zhang J.-S."/>
            <person name="Tsai W.-C."/>
            <person name="Van De Peer Y."/>
            <person name="Liu Z.-J."/>
        </authorList>
    </citation>
    <scope>NUCLEOTIDE SEQUENCE</scope>
    <source>
        <strain evidence="4">CP</strain>
        <tissue evidence="4">Leaves</tissue>
    </source>
</reference>
<feature type="compositionally biased region" description="Basic and acidic residues" evidence="2">
    <location>
        <begin position="218"/>
        <end position="229"/>
    </location>
</feature>
<dbReference type="GO" id="GO:0032545">
    <property type="term" value="C:CURI complex"/>
    <property type="evidence" value="ECO:0007669"/>
    <property type="project" value="TreeGrafter"/>
</dbReference>
<protein>
    <recommendedName>
        <fullName evidence="3">Ribosomal RNA-processing protein 7 C-terminal domain-containing protein</fullName>
    </recommendedName>
</protein>
<feature type="compositionally biased region" description="Basic residues" evidence="2">
    <location>
        <begin position="95"/>
        <end position="108"/>
    </location>
</feature>
<evidence type="ECO:0000259" key="3">
    <source>
        <dbReference type="Pfam" id="PF12923"/>
    </source>
</evidence>
<dbReference type="Gene3D" id="6.10.250.1770">
    <property type="match status" value="1"/>
</dbReference>
<dbReference type="GO" id="GO:0006364">
    <property type="term" value="P:rRNA processing"/>
    <property type="evidence" value="ECO:0007669"/>
    <property type="project" value="TreeGrafter"/>
</dbReference>
<organism evidence="4 5">
    <name type="scientific">Acorus calamus</name>
    <name type="common">Sweet flag</name>
    <dbReference type="NCBI Taxonomy" id="4465"/>
    <lineage>
        <taxon>Eukaryota</taxon>
        <taxon>Viridiplantae</taxon>
        <taxon>Streptophyta</taxon>
        <taxon>Embryophyta</taxon>
        <taxon>Tracheophyta</taxon>
        <taxon>Spermatophyta</taxon>
        <taxon>Magnoliopsida</taxon>
        <taxon>Liliopsida</taxon>
        <taxon>Acoraceae</taxon>
        <taxon>Acorus</taxon>
    </lineage>
</organism>
<comment type="caution">
    <text evidence="4">The sequence shown here is derived from an EMBL/GenBank/DDBJ whole genome shotgun (WGS) entry which is preliminary data.</text>
</comment>
<dbReference type="PANTHER" id="PTHR13191:SF0">
    <property type="entry name" value="RIBOSOMAL RNA-PROCESSING PROTEIN 7 HOMOLOG A-RELATED"/>
    <property type="match status" value="1"/>
</dbReference>
<feature type="region of interest" description="Disordered" evidence="2">
    <location>
        <begin position="218"/>
        <end position="249"/>
    </location>
</feature>
<dbReference type="EMBL" id="JAUJYO010000008">
    <property type="protein sequence ID" value="KAK1310979.1"/>
    <property type="molecule type" value="Genomic_DNA"/>
</dbReference>
<evidence type="ECO:0000256" key="2">
    <source>
        <dbReference type="SAM" id="MobiDB-lite"/>
    </source>
</evidence>
<accession>A0AAV9ECU4</accession>
<feature type="region of interest" description="Disordered" evidence="2">
    <location>
        <begin position="33"/>
        <end position="154"/>
    </location>
</feature>
<proteinExistence type="inferred from homology"/>
<dbReference type="InterPro" id="IPR040446">
    <property type="entry name" value="RRP7"/>
</dbReference>
<dbReference type="Proteomes" id="UP001180020">
    <property type="component" value="Unassembled WGS sequence"/>
</dbReference>
<sequence>MARDREAVKARKEKKKVSALAPIVNPLAVKKLSKKTGKLVQKENKTRNVDRDHEKTTKKKRKEEKGVELDVDKGDRSDGRFDNLELAEKANQSGRSKKKNRLKSGKRKKSDESKSGIEVNNADQVMVDENPDSGLKHRQSKGGKNKKKNRLEYENKVNIKEPKVEMEEEEVDEIPMVDEDCSRGMKKWLVEYHRSRPGLEILQERIDDFITAHEAQLEQERKEREERAAEGGWTVVTHHKGRKKTTDAESGITVGSVAQAVVADKLANKKSKEVSLDFYRFQKREAQRNEIMMLQSKFEQDRKRIQQLRAARKFRPY</sequence>